<dbReference type="GO" id="GO:0005634">
    <property type="term" value="C:nucleus"/>
    <property type="evidence" value="ECO:0007669"/>
    <property type="project" value="TreeGrafter"/>
</dbReference>
<feature type="compositionally biased region" description="Polar residues" evidence="1">
    <location>
        <begin position="1"/>
        <end position="11"/>
    </location>
</feature>
<evidence type="ECO:0008006" key="4">
    <source>
        <dbReference type="Google" id="ProtNLM"/>
    </source>
</evidence>
<reference evidence="2 3" key="1">
    <citation type="submission" date="2023-03" db="EMBL/GenBank/DDBJ databases">
        <title>Genome insight into feeding habits of ladybird beetles.</title>
        <authorList>
            <person name="Li H.-S."/>
            <person name="Huang Y.-H."/>
            <person name="Pang H."/>
        </authorList>
    </citation>
    <scope>NUCLEOTIDE SEQUENCE [LARGE SCALE GENOMIC DNA]</scope>
    <source>
        <strain evidence="2">SYSU_2023b</strain>
        <tissue evidence="2">Whole body</tissue>
    </source>
</reference>
<accession>A0AAW1TX01</accession>
<feature type="region of interest" description="Disordered" evidence="1">
    <location>
        <begin position="116"/>
        <end position="328"/>
    </location>
</feature>
<organism evidence="2 3">
    <name type="scientific">Henosepilachna vigintioctopunctata</name>
    <dbReference type="NCBI Taxonomy" id="420089"/>
    <lineage>
        <taxon>Eukaryota</taxon>
        <taxon>Metazoa</taxon>
        <taxon>Ecdysozoa</taxon>
        <taxon>Arthropoda</taxon>
        <taxon>Hexapoda</taxon>
        <taxon>Insecta</taxon>
        <taxon>Pterygota</taxon>
        <taxon>Neoptera</taxon>
        <taxon>Endopterygota</taxon>
        <taxon>Coleoptera</taxon>
        <taxon>Polyphaga</taxon>
        <taxon>Cucujiformia</taxon>
        <taxon>Coccinelloidea</taxon>
        <taxon>Coccinellidae</taxon>
        <taxon>Epilachninae</taxon>
        <taxon>Epilachnini</taxon>
        <taxon>Henosepilachna</taxon>
    </lineage>
</organism>
<feature type="compositionally biased region" description="Low complexity" evidence="1">
    <location>
        <begin position="276"/>
        <end position="285"/>
    </location>
</feature>
<proteinExistence type="predicted"/>
<dbReference type="AlphaFoldDB" id="A0AAW1TX01"/>
<dbReference type="PANTHER" id="PTHR21564:SF5">
    <property type="entry name" value="SCRIBBLER, ISOFORM J"/>
    <property type="match status" value="1"/>
</dbReference>
<feature type="compositionally biased region" description="Low complexity" evidence="1">
    <location>
        <begin position="33"/>
        <end position="42"/>
    </location>
</feature>
<dbReference type="EMBL" id="JARQZJ010000033">
    <property type="protein sequence ID" value="KAK9875254.1"/>
    <property type="molecule type" value="Genomic_DNA"/>
</dbReference>
<feature type="compositionally biased region" description="Low complexity" evidence="1">
    <location>
        <begin position="258"/>
        <end position="267"/>
    </location>
</feature>
<dbReference type="PANTHER" id="PTHR21564">
    <property type="entry name" value="BRAKELESS PROTEIN"/>
    <property type="match status" value="1"/>
</dbReference>
<keyword evidence="3" id="KW-1185">Reference proteome</keyword>
<name>A0AAW1TX01_9CUCU</name>
<protein>
    <recommendedName>
        <fullName evidence="4">Zinc finger protein 609</fullName>
    </recommendedName>
</protein>
<dbReference type="InterPro" id="IPR040010">
    <property type="entry name" value="ZN608/ZN609"/>
</dbReference>
<feature type="region of interest" description="Disordered" evidence="1">
    <location>
        <begin position="1"/>
        <end position="58"/>
    </location>
</feature>
<sequence>MAAPMRSSSVQEAGHRPRVADSGSGRATGSQPAAKAEASQAAGHTAPPAPGNFEYDDNEWDIGIGDLIIDLDADIEKTTEKTIEPTSMAANAAGPQATKAAAAKMAVEHSATVDKGLKMKIKRTKPGTKTSEAKHEIVKSNEQNGSADPSEVKVGAGGNGPQMKHSGVPTNSTTGAQQNAQNANINAGGNSKRGSSGHRRDKTRDKHNEKAPSQGAPKVTGAVTSSGAISEMNGIVRVGAPQAGPPRSVFPAITGQVPPQCAGSGPQAPGPPPSPAAATAQGSAAKPEQAKVASSAPVIQNAPIAACCDESNSTSPPPSKKLKTDIKV</sequence>
<comment type="caution">
    <text evidence="2">The sequence shown here is derived from an EMBL/GenBank/DDBJ whole genome shotgun (WGS) entry which is preliminary data.</text>
</comment>
<gene>
    <name evidence="2" type="ORF">WA026_007647</name>
</gene>
<evidence type="ECO:0000256" key="1">
    <source>
        <dbReference type="SAM" id="MobiDB-lite"/>
    </source>
</evidence>
<evidence type="ECO:0000313" key="3">
    <source>
        <dbReference type="Proteomes" id="UP001431783"/>
    </source>
</evidence>
<feature type="non-terminal residue" evidence="2">
    <location>
        <position position="328"/>
    </location>
</feature>
<dbReference type="Proteomes" id="UP001431783">
    <property type="component" value="Unassembled WGS sequence"/>
</dbReference>
<dbReference type="GO" id="GO:0006357">
    <property type="term" value="P:regulation of transcription by RNA polymerase II"/>
    <property type="evidence" value="ECO:0007669"/>
    <property type="project" value="TreeGrafter"/>
</dbReference>
<evidence type="ECO:0000313" key="2">
    <source>
        <dbReference type="EMBL" id="KAK9875254.1"/>
    </source>
</evidence>
<feature type="compositionally biased region" description="Low complexity" evidence="1">
    <location>
        <begin position="170"/>
        <end position="190"/>
    </location>
</feature>